<evidence type="ECO:0000259" key="6">
    <source>
        <dbReference type="PROSITE" id="PS51747"/>
    </source>
</evidence>
<evidence type="ECO:0000256" key="4">
    <source>
        <dbReference type="ARBA" id="ARBA00022801"/>
    </source>
</evidence>
<evidence type="ECO:0000256" key="2">
    <source>
        <dbReference type="ARBA" id="ARBA00006576"/>
    </source>
</evidence>
<dbReference type="PANTHER" id="PTHR11086">
    <property type="entry name" value="DEOXYCYTIDYLATE DEAMINASE-RELATED"/>
    <property type="match status" value="1"/>
</dbReference>
<gene>
    <name evidence="7" type="ORF">LCGC14_1513820</name>
</gene>
<dbReference type="InterPro" id="IPR016192">
    <property type="entry name" value="APOBEC/CMP_deaminase_Zn-bd"/>
</dbReference>
<dbReference type="SUPFAM" id="SSF53927">
    <property type="entry name" value="Cytidine deaminase-like"/>
    <property type="match status" value="1"/>
</dbReference>
<dbReference type="PROSITE" id="PS51747">
    <property type="entry name" value="CYT_DCMP_DEAMINASES_2"/>
    <property type="match status" value="1"/>
</dbReference>
<dbReference type="EMBL" id="LAZR01011141">
    <property type="protein sequence ID" value="KKM63207.1"/>
    <property type="molecule type" value="Genomic_DNA"/>
</dbReference>
<name>A0A0F9M1Q7_9ZZZZ</name>
<dbReference type="InterPro" id="IPR035105">
    <property type="entry name" value="Deoxycytidylate_deaminase_dom"/>
</dbReference>
<keyword evidence="5" id="KW-0862">Zinc</keyword>
<evidence type="ECO:0000256" key="3">
    <source>
        <dbReference type="ARBA" id="ARBA00022723"/>
    </source>
</evidence>
<dbReference type="Pfam" id="PF00383">
    <property type="entry name" value="dCMP_cyt_deam_1"/>
    <property type="match status" value="1"/>
</dbReference>
<reference evidence="7" key="1">
    <citation type="journal article" date="2015" name="Nature">
        <title>Complex archaea that bridge the gap between prokaryotes and eukaryotes.</title>
        <authorList>
            <person name="Spang A."/>
            <person name="Saw J.H."/>
            <person name="Jorgensen S.L."/>
            <person name="Zaremba-Niedzwiedzka K."/>
            <person name="Martijn J."/>
            <person name="Lind A.E."/>
            <person name="van Eijk R."/>
            <person name="Schleper C."/>
            <person name="Guy L."/>
            <person name="Ettema T.J."/>
        </authorList>
    </citation>
    <scope>NUCLEOTIDE SEQUENCE</scope>
</reference>
<dbReference type="AlphaFoldDB" id="A0A0F9M1Q7"/>
<dbReference type="GO" id="GO:0005737">
    <property type="term" value="C:cytoplasm"/>
    <property type="evidence" value="ECO:0007669"/>
    <property type="project" value="TreeGrafter"/>
</dbReference>
<comment type="caution">
    <text evidence="7">The sequence shown here is derived from an EMBL/GenBank/DDBJ whole genome shotgun (WGS) entry which is preliminary data.</text>
</comment>
<proteinExistence type="inferred from homology"/>
<evidence type="ECO:0000256" key="5">
    <source>
        <dbReference type="ARBA" id="ARBA00022833"/>
    </source>
</evidence>
<protein>
    <recommendedName>
        <fullName evidence="6">CMP/dCMP-type deaminase domain-containing protein</fullName>
    </recommendedName>
</protein>
<dbReference type="GO" id="GO:0008270">
    <property type="term" value="F:zinc ion binding"/>
    <property type="evidence" value="ECO:0007669"/>
    <property type="project" value="InterPro"/>
</dbReference>
<dbReference type="PANTHER" id="PTHR11086:SF18">
    <property type="entry name" value="DEOXYCYTIDYLATE DEAMINASE"/>
    <property type="match status" value="1"/>
</dbReference>
<dbReference type="GO" id="GO:0006220">
    <property type="term" value="P:pyrimidine nucleotide metabolic process"/>
    <property type="evidence" value="ECO:0007669"/>
    <property type="project" value="InterPro"/>
</dbReference>
<keyword evidence="3" id="KW-0479">Metal-binding</keyword>
<sequence length="155" mass="17339">MKRKDYISWNELFMGIAKLAAQRSKDPSTQCGACIVKNNKVIGVGYNGMPNGIPDDDDLMFPWTRDGDFLHSKYAFVVHAELNAILNTIDPSQLKGATMFCTLAPCNECAKAIIQTGIETVIFDASWRPDEFHLVARRLLEKVGVNLILFNNDED</sequence>
<dbReference type="PIRSF" id="PIRSF006019">
    <property type="entry name" value="dCMP_deaminase"/>
    <property type="match status" value="1"/>
</dbReference>
<dbReference type="InterPro" id="IPR002125">
    <property type="entry name" value="CMP_dCMP_dom"/>
</dbReference>
<dbReference type="InterPro" id="IPR016473">
    <property type="entry name" value="dCMP_deaminase"/>
</dbReference>
<dbReference type="InterPro" id="IPR016193">
    <property type="entry name" value="Cytidine_deaminase-like"/>
</dbReference>
<dbReference type="Gene3D" id="3.40.140.10">
    <property type="entry name" value="Cytidine Deaminase, domain 2"/>
    <property type="match status" value="1"/>
</dbReference>
<comment type="cofactor">
    <cofactor evidence="1">
        <name>Zn(2+)</name>
        <dbReference type="ChEBI" id="CHEBI:29105"/>
    </cofactor>
</comment>
<keyword evidence="4" id="KW-0378">Hydrolase</keyword>
<dbReference type="InterPro" id="IPR015517">
    <property type="entry name" value="dCMP_deaminase-rel"/>
</dbReference>
<dbReference type="CDD" id="cd01286">
    <property type="entry name" value="deoxycytidylate_deaminase"/>
    <property type="match status" value="1"/>
</dbReference>
<evidence type="ECO:0000313" key="7">
    <source>
        <dbReference type="EMBL" id="KKM63207.1"/>
    </source>
</evidence>
<dbReference type="PROSITE" id="PS00903">
    <property type="entry name" value="CYT_DCMP_DEAMINASES_1"/>
    <property type="match status" value="1"/>
</dbReference>
<comment type="similarity">
    <text evidence="2">Belongs to the cytidine and deoxycytidylate deaminase family.</text>
</comment>
<accession>A0A0F9M1Q7</accession>
<evidence type="ECO:0000256" key="1">
    <source>
        <dbReference type="ARBA" id="ARBA00001947"/>
    </source>
</evidence>
<feature type="domain" description="CMP/dCMP-type deaminase" evidence="6">
    <location>
        <begin position="8"/>
        <end position="146"/>
    </location>
</feature>
<organism evidence="7">
    <name type="scientific">marine sediment metagenome</name>
    <dbReference type="NCBI Taxonomy" id="412755"/>
    <lineage>
        <taxon>unclassified sequences</taxon>
        <taxon>metagenomes</taxon>
        <taxon>ecological metagenomes</taxon>
    </lineage>
</organism>
<dbReference type="GO" id="GO:0004132">
    <property type="term" value="F:dCMP deaminase activity"/>
    <property type="evidence" value="ECO:0007669"/>
    <property type="project" value="InterPro"/>
</dbReference>